<dbReference type="OrthoDB" id="5428055at2759"/>
<keyword evidence="1" id="KW-1133">Transmembrane helix</keyword>
<dbReference type="Proteomes" id="UP000240883">
    <property type="component" value="Unassembled WGS sequence"/>
</dbReference>
<dbReference type="EMBL" id="KZ678137">
    <property type="protein sequence ID" value="PSN65639.1"/>
    <property type="molecule type" value="Genomic_DNA"/>
</dbReference>
<reference evidence="2 3" key="1">
    <citation type="journal article" date="2018" name="Front. Microbiol.">
        <title>Genome-Wide Analysis of Corynespora cassiicola Leaf Fall Disease Putative Effectors.</title>
        <authorList>
            <person name="Lopez D."/>
            <person name="Ribeiro S."/>
            <person name="Label P."/>
            <person name="Fumanal B."/>
            <person name="Venisse J.S."/>
            <person name="Kohler A."/>
            <person name="de Oliveira R.R."/>
            <person name="Labutti K."/>
            <person name="Lipzen A."/>
            <person name="Lail K."/>
            <person name="Bauer D."/>
            <person name="Ohm R.A."/>
            <person name="Barry K.W."/>
            <person name="Spatafora J."/>
            <person name="Grigoriev I.V."/>
            <person name="Martin F.M."/>
            <person name="Pujade-Renaud V."/>
        </authorList>
    </citation>
    <scope>NUCLEOTIDE SEQUENCE [LARGE SCALE GENOMIC DNA]</scope>
    <source>
        <strain evidence="2 3">Philippines</strain>
    </source>
</reference>
<dbReference type="STRING" id="1448308.A0A2T2NJV6"/>
<sequence>MSQQPEDSRWSFPRWSDKRWDERFSQYESSTEETSRIDNPQEDYASRGNDIRWILKSYDDDVPSREVELVVQFCRDICMGDLEKHHDRENPSVWLDERSHPLNPSPKGHTRLSNEPLTALALYKKLVEQRYNHDSLPNVDKRLIYIANVTRYHVAAILWAAPDDLVPALRDALFRHLTLQTALRVRITAMAIPEYRLEFHMPYFALRSSMKKLNKAHRQQIDLSYLDSTINEAGEQQSFEIHDAHISVVTCGREDRRWTTYCFDDNDFNPDHAMGEDEFTVIKVDQIFNNHRSFALLNDANTPLWDPREYFLSTVLARTNQVLEEWKDVVCFFEPRVIQHTNKRPSFTESGQAQIGTMGNEESFQWTQHTLNMLGDIMESLRRSHEALVKFVSSDGDIDYFFDISASTSQTQRRMKEVAVQIRAITDDMDRLQGRLAFIQGRCEKLSRFLELRLNFENMKEAKWSGSSVDVTILGISPVVIACAFFSIPDPIVSFKKNLISFTISVFIVALVLYIALEVKRGGSGRQSLWSRLKLGTRYIWIGDENLITTNESGNKVLRRRRTQPKTSSESIEMV</sequence>
<feature type="transmembrane region" description="Helical" evidence="1">
    <location>
        <begin position="469"/>
        <end position="488"/>
    </location>
</feature>
<keyword evidence="1" id="KW-0472">Membrane</keyword>
<keyword evidence="3" id="KW-1185">Reference proteome</keyword>
<organism evidence="2 3">
    <name type="scientific">Corynespora cassiicola Philippines</name>
    <dbReference type="NCBI Taxonomy" id="1448308"/>
    <lineage>
        <taxon>Eukaryota</taxon>
        <taxon>Fungi</taxon>
        <taxon>Dikarya</taxon>
        <taxon>Ascomycota</taxon>
        <taxon>Pezizomycotina</taxon>
        <taxon>Dothideomycetes</taxon>
        <taxon>Pleosporomycetidae</taxon>
        <taxon>Pleosporales</taxon>
        <taxon>Corynesporascaceae</taxon>
        <taxon>Corynespora</taxon>
    </lineage>
</organism>
<gene>
    <name evidence="2" type="ORF">BS50DRAFT_63562</name>
</gene>
<keyword evidence="1" id="KW-0812">Transmembrane</keyword>
<evidence type="ECO:0000313" key="2">
    <source>
        <dbReference type="EMBL" id="PSN65639.1"/>
    </source>
</evidence>
<feature type="transmembrane region" description="Helical" evidence="1">
    <location>
        <begin position="500"/>
        <end position="517"/>
    </location>
</feature>
<protein>
    <recommendedName>
        <fullName evidence="4">Cora-domain-containing protein</fullName>
    </recommendedName>
</protein>
<evidence type="ECO:0000256" key="1">
    <source>
        <dbReference type="SAM" id="Phobius"/>
    </source>
</evidence>
<proteinExistence type="predicted"/>
<evidence type="ECO:0008006" key="4">
    <source>
        <dbReference type="Google" id="ProtNLM"/>
    </source>
</evidence>
<name>A0A2T2NJV6_CORCC</name>
<accession>A0A2T2NJV6</accession>
<evidence type="ECO:0000313" key="3">
    <source>
        <dbReference type="Proteomes" id="UP000240883"/>
    </source>
</evidence>
<dbReference type="AlphaFoldDB" id="A0A2T2NJV6"/>